<dbReference type="InterPro" id="IPR032387">
    <property type="entry name" value="ACAS_N"/>
</dbReference>
<evidence type="ECO:0000313" key="11">
    <source>
        <dbReference type="Proteomes" id="UP000254794"/>
    </source>
</evidence>
<dbReference type="Pfam" id="PF00501">
    <property type="entry name" value="AMP-binding"/>
    <property type="match status" value="1"/>
</dbReference>
<dbReference type="InterPro" id="IPR042099">
    <property type="entry name" value="ANL_N_sf"/>
</dbReference>
<dbReference type="InterPro" id="IPR045851">
    <property type="entry name" value="AMP-bd_C_sf"/>
</dbReference>
<evidence type="ECO:0000256" key="5">
    <source>
        <dbReference type="ARBA" id="ARBA00022990"/>
    </source>
</evidence>
<dbReference type="CDD" id="cd05966">
    <property type="entry name" value="ACS"/>
    <property type="match status" value="1"/>
</dbReference>
<evidence type="ECO:0000256" key="6">
    <source>
        <dbReference type="NCBIfam" id="TIGR02188"/>
    </source>
</evidence>
<dbReference type="Gene3D" id="3.30.300.30">
    <property type="match status" value="1"/>
</dbReference>
<dbReference type="SUPFAM" id="SSF56801">
    <property type="entry name" value="Acetyl-CoA synthetase-like"/>
    <property type="match status" value="1"/>
</dbReference>
<dbReference type="PANTHER" id="PTHR24095">
    <property type="entry name" value="ACETYL-COENZYME A SYNTHETASE"/>
    <property type="match status" value="1"/>
</dbReference>
<accession>A0A378JH35</accession>
<dbReference type="NCBIfam" id="NF001208">
    <property type="entry name" value="PRK00174.1"/>
    <property type="match status" value="1"/>
</dbReference>
<evidence type="ECO:0000259" key="8">
    <source>
        <dbReference type="Pfam" id="PF13193"/>
    </source>
</evidence>
<evidence type="ECO:0000256" key="4">
    <source>
        <dbReference type="ARBA" id="ARBA00022840"/>
    </source>
</evidence>
<dbReference type="GO" id="GO:0016208">
    <property type="term" value="F:AMP binding"/>
    <property type="evidence" value="ECO:0007669"/>
    <property type="project" value="InterPro"/>
</dbReference>
<dbReference type="Gene3D" id="3.40.50.12780">
    <property type="entry name" value="N-terminal domain of ligase-like"/>
    <property type="match status" value="1"/>
</dbReference>
<comment type="similarity">
    <text evidence="1">Belongs to the ATP-dependent AMP-binding enzyme family.</text>
</comment>
<dbReference type="InterPro" id="IPR020845">
    <property type="entry name" value="AMP-binding_CS"/>
</dbReference>
<sequence>MVGQEQKDSFWANIAKEYVDWIAPWGTLSSGDFNQGKIQWFLNGKLNVSANCLDKHLPTKAHQTAILWEGDNEDKQQSLTFSELHHEVCLMANGLKSLGIKKGDSVAIYLPMIPEAVIAMLACTRIGAIHTVVFAGFSAMALKQRLEASQSKLLITSDGYNRGGKLFSLKENADEASKNLTIKTLVIKHSQEMIPFDSVKNYWWHELKTTVNAECPPEIMDAEDPLFILYTSGSTGKPKGLIHTTGGYLVQVAYSFQQVFDCRSTDVFWCTADIGWITGHSYLIYGPLCNGITTLIFGGVPTWPDPSRCWKIIDKYKVNVFYTAPTAIRALIREGEQWLKSTSRQSLRLLGSVGEPINPEIWRWYYEKVGLERCPIVDTWWQTETGSIMISPQYNKTQSFKPGAACKPLPGIYPVILDEKYNEIEGPSEGILAIKSPWPSIARTIAGDHARYQNSYFHNGYYITGDGARRDKDGDYWINGRIDDVLNVSGHRLGTAEIESALVAHPEVAEAAVVGIPHEIKGQGIYAFVTLKEIYKPSAKLEQELLENTKAAIGAIAKPEAVRFVNDLPKTRSGKIMRRVLRLIASKEVTSIDELGDLSTLANPQAIDDLFQN</sequence>
<dbReference type="AlphaFoldDB" id="A0A378JH35"/>
<dbReference type="Pfam" id="PF16177">
    <property type="entry name" value="ACAS_N"/>
    <property type="match status" value="1"/>
</dbReference>
<proteinExistence type="inferred from homology"/>
<evidence type="ECO:0000256" key="3">
    <source>
        <dbReference type="ARBA" id="ARBA00022741"/>
    </source>
</evidence>
<dbReference type="PROSITE" id="PS00455">
    <property type="entry name" value="AMP_BINDING"/>
    <property type="match status" value="1"/>
</dbReference>
<dbReference type="GO" id="GO:0005524">
    <property type="term" value="F:ATP binding"/>
    <property type="evidence" value="ECO:0007669"/>
    <property type="project" value="UniProtKB-KW"/>
</dbReference>
<dbReference type="FunFam" id="3.40.50.12780:FF:000001">
    <property type="entry name" value="Acetyl-coenzyme A synthetase"/>
    <property type="match status" value="1"/>
</dbReference>
<evidence type="ECO:0000256" key="1">
    <source>
        <dbReference type="ARBA" id="ARBA00006432"/>
    </source>
</evidence>
<dbReference type="EC" id="6.2.1.1" evidence="6"/>
<dbReference type="Pfam" id="PF13193">
    <property type="entry name" value="AMP-binding_C"/>
    <property type="match status" value="1"/>
</dbReference>
<organism evidence="10 11">
    <name type="scientific">Legionella busanensis</name>
    <dbReference type="NCBI Taxonomy" id="190655"/>
    <lineage>
        <taxon>Bacteria</taxon>
        <taxon>Pseudomonadati</taxon>
        <taxon>Pseudomonadota</taxon>
        <taxon>Gammaproteobacteria</taxon>
        <taxon>Legionellales</taxon>
        <taxon>Legionellaceae</taxon>
        <taxon>Legionella</taxon>
    </lineage>
</organism>
<reference evidence="10 11" key="1">
    <citation type="submission" date="2018-06" db="EMBL/GenBank/DDBJ databases">
        <authorList>
            <consortium name="Pathogen Informatics"/>
            <person name="Doyle S."/>
        </authorList>
    </citation>
    <scope>NUCLEOTIDE SEQUENCE [LARGE SCALE GENOMIC DNA]</scope>
    <source>
        <strain evidence="10 11">NCTC13316</strain>
    </source>
</reference>
<dbReference type="InterPro" id="IPR000873">
    <property type="entry name" value="AMP-dep_synth/lig_dom"/>
</dbReference>
<evidence type="ECO:0000313" key="10">
    <source>
        <dbReference type="EMBL" id="STX50121.1"/>
    </source>
</evidence>
<dbReference type="Proteomes" id="UP000254794">
    <property type="component" value="Unassembled WGS sequence"/>
</dbReference>
<evidence type="ECO:0000259" key="9">
    <source>
        <dbReference type="Pfam" id="PF16177"/>
    </source>
</evidence>
<protein>
    <recommendedName>
        <fullName evidence="6">Acetate--CoA ligase</fullName>
        <ecNumber evidence="6">6.2.1.1</ecNumber>
    </recommendedName>
</protein>
<feature type="domain" description="Acetyl-coenzyme A synthetase N-terminal" evidence="9">
    <location>
        <begin position="5"/>
        <end position="52"/>
    </location>
</feature>
<gene>
    <name evidence="10" type="primary">acs</name>
    <name evidence="10" type="ORF">NCTC13316_00186</name>
</gene>
<keyword evidence="3" id="KW-0547">Nucleotide-binding</keyword>
<feature type="domain" description="AMP-dependent synthetase/ligase" evidence="7">
    <location>
        <begin position="60"/>
        <end position="438"/>
    </location>
</feature>
<keyword evidence="11" id="KW-1185">Reference proteome</keyword>
<keyword evidence="2 10" id="KW-0436">Ligase</keyword>
<name>A0A378JH35_9GAMM</name>
<dbReference type="OrthoDB" id="9803968at2"/>
<evidence type="ECO:0000259" key="7">
    <source>
        <dbReference type="Pfam" id="PF00501"/>
    </source>
</evidence>
<dbReference type="NCBIfam" id="TIGR02188">
    <property type="entry name" value="Ac_CoA_lig_AcsA"/>
    <property type="match status" value="1"/>
</dbReference>
<evidence type="ECO:0000256" key="2">
    <source>
        <dbReference type="ARBA" id="ARBA00022598"/>
    </source>
</evidence>
<dbReference type="InterPro" id="IPR011904">
    <property type="entry name" value="Ac_CoA_lig"/>
</dbReference>
<keyword evidence="5" id="KW-0007">Acetylation</keyword>
<dbReference type="EMBL" id="UGOD01000001">
    <property type="protein sequence ID" value="STX50121.1"/>
    <property type="molecule type" value="Genomic_DNA"/>
</dbReference>
<feature type="domain" description="AMP-binding enzyme C-terminal" evidence="8">
    <location>
        <begin position="497"/>
        <end position="575"/>
    </location>
</feature>
<dbReference type="GO" id="GO:0019427">
    <property type="term" value="P:acetyl-CoA biosynthetic process from acetate"/>
    <property type="evidence" value="ECO:0007669"/>
    <property type="project" value="UniProtKB-UniRule"/>
</dbReference>
<dbReference type="InterPro" id="IPR025110">
    <property type="entry name" value="AMP-bd_C"/>
</dbReference>
<keyword evidence="4" id="KW-0067">ATP-binding</keyword>
<dbReference type="GO" id="GO:0003987">
    <property type="term" value="F:acetate-CoA ligase activity"/>
    <property type="evidence" value="ECO:0007669"/>
    <property type="project" value="UniProtKB-UniRule"/>
</dbReference>
<dbReference type="RefSeq" id="WP_115329654.1">
    <property type="nucleotide sequence ID" value="NZ_CAAAHP010000003.1"/>
</dbReference>
<dbReference type="PANTHER" id="PTHR24095:SF14">
    <property type="entry name" value="ACETYL-COENZYME A SYNTHETASE 1"/>
    <property type="match status" value="1"/>
</dbReference>